<evidence type="ECO:0000256" key="4">
    <source>
        <dbReference type="ARBA" id="ARBA00022801"/>
    </source>
</evidence>
<dbReference type="PANTHER" id="PTHR42776:SF13">
    <property type="entry name" value="DIPEPTIDYL-PEPTIDASE 5"/>
    <property type="match status" value="1"/>
</dbReference>
<evidence type="ECO:0000313" key="6">
    <source>
        <dbReference type="EMBL" id="RFC54413.1"/>
    </source>
</evidence>
<accession>A0A3E1EY63</accession>
<protein>
    <submittedName>
        <fullName evidence="6">S9 family peptidase</fullName>
    </submittedName>
</protein>
<evidence type="ECO:0000256" key="1">
    <source>
        <dbReference type="ARBA" id="ARBA00010040"/>
    </source>
</evidence>
<dbReference type="InterPro" id="IPR001375">
    <property type="entry name" value="Peptidase_S9_cat"/>
</dbReference>
<evidence type="ECO:0000256" key="2">
    <source>
        <dbReference type="ARBA" id="ARBA00022670"/>
    </source>
</evidence>
<keyword evidence="3" id="KW-0732">Signal</keyword>
<dbReference type="Pfam" id="PF00326">
    <property type="entry name" value="Peptidase_S9"/>
    <property type="match status" value="1"/>
</dbReference>
<dbReference type="RefSeq" id="WP_116880815.1">
    <property type="nucleotide sequence ID" value="NZ_QURB01000004.1"/>
</dbReference>
<feature type="domain" description="Peptidase S9 prolyl oligopeptidase catalytic" evidence="5">
    <location>
        <begin position="465"/>
        <end position="674"/>
    </location>
</feature>
<keyword evidence="4" id="KW-0378">Hydrolase</keyword>
<dbReference type="GO" id="GO:0004252">
    <property type="term" value="F:serine-type endopeptidase activity"/>
    <property type="evidence" value="ECO:0007669"/>
    <property type="project" value="TreeGrafter"/>
</dbReference>
<evidence type="ECO:0000313" key="7">
    <source>
        <dbReference type="Proteomes" id="UP000257127"/>
    </source>
</evidence>
<dbReference type="AlphaFoldDB" id="A0A3E1EY63"/>
<keyword evidence="7" id="KW-1185">Reference proteome</keyword>
<organism evidence="6 7">
    <name type="scientific">Brumimicrobium aurantiacum</name>
    <dbReference type="NCBI Taxonomy" id="1737063"/>
    <lineage>
        <taxon>Bacteria</taxon>
        <taxon>Pseudomonadati</taxon>
        <taxon>Bacteroidota</taxon>
        <taxon>Flavobacteriia</taxon>
        <taxon>Flavobacteriales</taxon>
        <taxon>Crocinitomicaceae</taxon>
        <taxon>Brumimicrobium</taxon>
    </lineage>
</organism>
<comment type="caution">
    <text evidence="6">The sequence shown here is derived from an EMBL/GenBank/DDBJ whole genome shotgun (WGS) entry which is preliminary data.</text>
</comment>
<dbReference type="Gene3D" id="3.40.50.1820">
    <property type="entry name" value="alpha/beta hydrolase"/>
    <property type="match status" value="1"/>
</dbReference>
<dbReference type="SUPFAM" id="SSF53474">
    <property type="entry name" value="alpha/beta-Hydrolases"/>
    <property type="match status" value="1"/>
</dbReference>
<dbReference type="InterPro" id="IPR029058">
    <property type="entry name" value="AB_hydrolase_fold"/>
</dbReference>
<dbReference type="PANTHER" id="PTHR42776">
    <property type="entry name" value="SERINE PEPTIDASE S9 FAMILY MEMBER"/>
    <property type="match status" value="1"/>
</dbReference>
<dbReference type="Proteomes" id="UP000257127">
    <property type="component" value="Unassembled WGS sequence"/>
</dbReference>
<dbReference type="EMBL" id="QURB01000004">
    <property type="protein sequence ID" value="RFC54413.1"/>
    <property type="molecule type" value="Genomic_DNA"/>
</dbReference>
<dbReference type="SUPFAM" id="SSF82171">
    <property type="entry name" value="DPP6 N-terminal domain-like"/>
    <property type="match status" value="1"/>
</dbReference>
<comment type="similarity">
    <text evidence="1">Belongs to the peptidase S9C family.</text>
</comment>
<gene>
    <name evidence="6" type="ORF">DXU93_08285</name>
</gene>
<evidence type="ECO:0000259" key="5">
    <source>
        <dbReference type="Pfam" id="PF00326"/>
    </source>
</evidence>
<dbReference type="OrthoDB" id="9812921at2"/>
<sequence>MNLKFFTASLILLIAPISIGQQDFSAEKLWKLKRLSGGTVSTSGTDVLYRSSEYEVDKNSGKGNYFIYDLKSEERNELPSELKSMKGLRWFNDKLAGTISEGEQTKIVRSSIHQPNIQTLITLPSDELIDFKISPEGNYLLTLQKVKTRKTTADQYPEYPEANVQIYDDLLYKHWDSWQDEYSDQLFLYEIKDGKAVSDGVNLLEGTLYEGVVKPFSGLENVTFINEEKVMYSSKKKVGKEFATSTDTELFVYDIKSKTTSNWTEAYNGYDSSPKLHTKSQQLAWLSMANDGFESDKNDIIVRDIETQEDRNLTASIDLTVSNFIWNEKGDKIYFLAVTEATYQLFELDVKSKKHRQITTGDHNYGSLALADKKIIAMRQSMLHPNEMFEVDIKTGKAKQLTHANDEALKELSVPTIEKRWITTTDNKRMLTWVILPPNFDETKKYPTLLYCQGGPQSAVSQFFSFRWNFRLMASQGYIVVAPNRRGLPGFGQQWNDAISKDWGGQSIRDYLSAIDEVSKEKYVDNDRLGAVGASYGGYSVFYLAGVHEGRFKSLIAHAGLFNMTSWYGTTEELFFANWDLGGPYWKEENKKSYEKFSPHKHVAKWDTPILIIQGGIDFRVPEGQSFEAFQAAQLQGIKSKMVYFPNENHWILSPQNAMIWQSEFFKWLDETLKN</sequence>
<keyword evidence="2" id="KW-0645">Protease</keyword>
<proteinExistence type="inferred from homology"/>
<evidence type="ECO:0000256" key="3">
    <source>
        <dbReference type="ARBA" id="ARBA00022729"/>
    </source>
</evidence>
<dbReference type="FunFam" id="3.40.50.1820:FF:000028">
    <property type="entry name" value="S9 family peptidase"/>
    <property type="match status" value="1"/>
</dbReference>
<dbReference type="Gene3D" id="2.120.10.60">
    <property type="entry name" value="Tricorn protease N-terminal domain"/>
    <property type="match status" value="1"/>
</dbReference>
<dbReference type="GO" id="GO:0006508">
    <property type="term" value="P:proteolysis"/>
    <property type="evidence" value="ECO:0007669"/>
    <property type="project" value="UniProtKB-KW"/>
</dbReference>
<reference evidence="6 7" key="1">
    <citation type="submission" date="2018-08" db="EMBL/GenBank/DDBJ databases">
        <title>The draft genome squence of Brumimicrobium sp. N62.</title>
        <authorList>
            <person name="Du Z.-J."/>
            <person name="Luo H.-R."/>
        </authorList>
    </citation>
    <scope>NUCLEOTIDE SEQUENCE [LARGE SCALE GENOMIC DNA]</scope>
    <source>
        <strain evidence="6 7">N62</strain>
    </source>
</reference>
<name>A0A3E1EY63_9FLAO</name>